<comment type="caution">
    <text evidence="3">The sequence shown here is derived from an EMBL/GenBank/DDBJ whole genome shotgun (WGS) entry which is preliminary data.</text>
</comment>
<dbReference type="InterPro" id="IPR021835">
    <property type="entry name" value="DUF3427"/>
</dbReference>
<dbReference type="HOGENOM" id="CLU_005588_1_0_9"/>
<dbReference type="EMBL" id="AGZE01000028">
    <property type="protein sequence ID" value="EKB55583.1"/>
    <property type="molecule type" value="Genomic_DNA"/>
</dbReference>
<evidence type="ECO:0008006" key="5">
    <source>
        <dbReference type="Google" id="ProtNLM"/>
    </source>
</evidence>
<name>K1LZR4_9LACT</name>
<evidence type="ECO:0000259" key="2">
    <source>
        <dbReference type="PROSITE" id="PS51194"/>
    </source>
</evidence>
<dbReference type="InterPro" id="IPR058403">
    <property type="entry name" value="DUF8090"/>
</dbReference>
<reference evidence="3 4" key="1">
    <citation type="submission" date="2012-07" db="EMBL/GenBank/DDBJ databases">
        <title>The Genome Sequence of Facklamia ignava CCUG 37419.</title>
        <authorList>
            <consortium name="The Broad Institute Genome Sequencing Platform"/>
            <person name="Earl A."/>
            <person name="Ward D."/>
            <person name="Feldgarden M."/>
            <person name="Gevers D."/>
            <person name="Huys G."/>
            <person name="Walker B."/>
            <person name="Young S.K."/>
            <person name="Zeng Q."/>
            <person name="Gargeya S."/>
            <person name="Fitzgerald M."/>
            <person name="Haas B."/>
            <person name="Abouelleil A."/>
            <person name="Alvarado L."/>
            <person name="Arachchi H.M."/>
            <person name="Berlin A.M."/>
            <person name="Chapman S.B."/>
            <person name="Goldberg J."/>
            <person name="Griggs A."/>
            <person name="Gujja S."/>
            <person name="Hansen M."/>
            <person name="Howarth C."/>
            <person name="Imamovic A."/>
            <person name="Larimer J."/>
            <person name="McCowen C."/>
            <person name="Montmayeur A."/>
            <person name="Murphy C."/>
            <person name="Neiman D."/>
            <person name="Pearson M."/>
            <person name="Priest M."/>
            <person name="Roberts A."/>
            <person name="Saif S."/>
            <person name="Shea T."/>
            <person name="Sisk P."/>
            <person name="Sykes S."/>
            <person name="Wortman J."/>
            <person name="Nusbaum C."/>
            <person name="Birren B."/>
        </authorList>
    </citation>
    <scope>NUCLEOTIDE SEQUENCE [LARGE SCALE GENOMIC DNA]</scope>
    <source>
        <strain evidence="3 4">CCUG 37419</strain>
    </source>
</reference>
<evidence type="ECO:0000259" key="1">
    <source>
        <dbReference type="PROSITE" id="PS51192"/>
    </source>
</evidence>
<gene>
    <name evidence="3" type="ORF">HMPREF9707_01071</name>
</gene>
<dbReference type="Pfam" id="PF13091">
    <property type="entry name" value="PLDc_2"/>
    <property type="match status" value="1"/>
</dbReference>
<feature type="domain" description="Helicase ATP-binding" evidence="1">
    <location>
        <begin position="254"/>
        <end position="407"/>
    </location>
</feature>
<dbReference type="GO" id="GO:0016787">
    <property type="term" value="F:hydrolase activity"/>
    <property type="evidence" value="ECO:0007669"/>
    <property type="project" value="InterPro"/>
</dbReference>
<dbReference type="eggNOG" id="COG3886">
    <property type="taxonomic scope" value="Bacteria"/>
</dbReference>
<dbReference type="GO" id="GO:0003677">
    <property type="term" value="F:DNA binding"/>
    <property type="evidence" value="ECO:0007669"/>
    <property type="project" value="InterPro"/>
</dbReference>
<dbReference type="PANTHER" id="PTHR47396">
    <property type="entry name" value="TYPE I RESTRICTION ENZYME ECOKI R PROTEIN"/>
    <property type="match status" value="1"/>
</dbReference>
<dbReference type="STRING" id="883112.HMPREF9707_01071"/>
<dbReference type="InterPro" id="IPR014001">
    <property type="entry name" value="Helicase_ATP-bd"/>
</dbReference>
<dbReference type="InterPro" id="IPR027417">
    <property type="entry name" value="P-loop_NTPase"/>
</dbReference>
<dbReference type="Pfam" id="PF11907">
    <property type="entry name" value="DUF3427"/>
    <property type="match status" value="1"/>
</dbReference>
<accession>K1LZR4</accession>
<protein>
    <recommendedName>
        <fullName evidence="5">Helicase</fullName>
    </recommendedName>
</protein>
<dbReference type="PANTHER" id="PTHR47396:SF1">
    <property type="entry name" value="ATP-DEPENDENT HELICASE IRC3-RELATED"/>
    <property type="match status" value="1"/>
</dbReference>
<dbReference type="PROSITE" id="PS51194">
    <property type="entry name" value="HELICASE_CTER"/>
    <property type="match status" value="1"/>
</dbReference>
<sequence length="984" mass="113729">MTNFEQRLMSSLGHSLVDPQHYTQYSYAPQLIINRHEEGRHVITSIQELLMEANEFAFNIAFVTQAGLGMIKTQLADFALRGGHGKILVSPYLSFNHPATLRELLKFPQVEVKIANSNLNHHAKSYWFNLNGYQVLITGSSNLTDSALKTNYEWNVSLTSTHNGQFIQEAMTEFRAVWDQASHIDEHYIQKYEQLRQPQIFSIKNRLGTGKSSDLDKTNQALPLELINDPLTPYYPVSIKPNAMQQEALKGLDSIRHSGAHRSLVISATGTGKTYLAAFDVKQYQPRRMLFIVHREQILNQALDDFQRILGFSAGQAAIYRSNQPVDSHVQYLFATIQSLSREDNLQSFSPDDFDYILIDEAHRAGAPSYLRVIDHFKPDFLLGMTATPDRTDDYNLYELFDYNIAYEIRLREALEAEMLSPFLYYGVTEIMSDGKLLDEFTHFNQLTSDERVRHIIEKIDYYSFEGHPSRGLIFVGSVEEARTLSNKLNQYGLKTTYLSGKDPQPVRQRAIEQLESGQLEYILTVDIFNEGIDIPSINQVIMLRQTASSIIFTQQLGRGLRKHPSKEFVTVIDFIGNYQNNYLIPIALFGDRSSNKDNYRRQMSDLNQIQGLTSVNFEQIAKNQIFASITQAKLSSIQHLRKNYLTLEERLGRTPWMIDYLTQQQMDPAVFFENPTFKTYADVINKFSNYDHITLNPQYYALLDFMTRELLNGKRPHELIILREIFSRNGTIYESELQTVFKKEGVTWNDALRQSVHRILDLSFYTQSEQKRYQGPVVIYRKGQYQLDSRLTNLFNDTAALNVANDIIQTGLYQSKQYPAGYQGQLDIGMKYSRKDACRLLNWNTDESSTVYGYKTKHGTCPIFVTYHKNEDISDSTMYEDQFRNQQIFQWYTRSRRTLASKEVQQLYHSQATGLQIHLFVKKEDAEGSDFYYLGPVQTHPESFCETKIPANNQLLDIVTMDLILETPVQYDLYHYLTHTLHT</sequence>
<dbReference type="GO" id="GO:0005524">
    <property type="term" value="F:ATP binding"/>
    <property type="evidence" value="ECO:0007669"/>
    <property type="project" value="InterPro"/>
</dbReference>
<proteinExistence type="predicted"/>
<feature type="domain" description="Helicase C-terminal" evidence="2">
    <location>
        <begin position="458"/>
        <end position="608"/>
    </location>
</feature>
<dbReference type="SUPFAM" id="SSF56024">
    <property type="entry name" value="Phospholipase D/nuclease"/>
    <property type="match status" value="1"/>
</dbReference>
<dbReference type="Gene3D" id="3.40.50.300">
    <property type="entry name" value="P-loop containing nucleotide triphosphate hydrolases"/>
    <property type="match status" value="2"/>
</dbReference>
<dbReference type="SMART" id="SM00487">
    <property type="entry name" value="DEXDc"/>
    <property type="match status" value="1"/>
</dbReference>
<dbReference type="InterPro" id="IPR025202">
    <property type="entry name" value="PLD-like_dom"/>
</dbReference>
<dbReference type="Pfam" id="PF26350">
    <property type="entry name" value="DUF8090"/>
    <property type="match status" value="1"/>
</dbReference>
<dbReference type="Pfam" id="PF00271">
    <property type="entry name" value="Helicase_C"/>
    <property type="match status" value="1"/>
</dbReference>
<dbReference type="PROSITE" id="PS51192">
    <property type="entry name" value="HELICASE_ATP_BIND_1"/>
    <property type="match status" value="1"/>
</dbReference>
<dbReference type="InterPro" id="IPR001650">
    <property type="entry name" value="Helicase_C-like"/>
</dbReference>
<dbReference type="GO" id="GO:0005829">
    <property type="term" value="C:cytosol"/>
    <property type="evidence" value="ECO:0007669"/>
    <property type="project" value="TreeGrafter"/>
</dbReference>
<dbReference type="SMART" id="SM00490">
    <property type="entry name" value="HELICc"/>
    <property type="match status" value="1"/>
</dbReference>
<dbReference type="Pfam" id="PF04851">
    <property type="entry name" value="ResIII"/>
    <property type="match status" value="1"/>
</dbReference>
<evidence type="ECO:0000313" key="3">
    <source>
        <dbReference type="EMBL" id="EKB55583.1"/>
    </source>
</evidence>
<organism evidence="3 4">
    <name type="scientific">Falseniella ignava CCUG 37419</name>
    <dbReference type="NCBI Taxonomy" id="883112"/>
    <lineage>
        <taxon>Bacteria</taxon>
        <taxon>Bacillati</taxon>
        <taxon>Bacillota</taxon>
        <taxon>Bacilli</taxon>
        <taxon>Lactobacillales</taxon>
        <taxon>Aerococcaceae</taxon>
        <taxon>Falseniella</taxon>
    </lineage>
</organism>
<dbReference type="Gene3D" id="3.30.870.10">
    <property type="entry name" value="Endonuclease Chain A"/>
    <property type="match status" value="1"/>
</dbReference>
<dbReference type="SUPFAM" id="SSF52540">
    <property type="entry name" value="P-loop containing nucleoside triphosphate hydrolases"/>
    <property type="match status" value="1"/>
</dbReference>
<dbReference type="CDD" id="cd18799">
    <property type="entry name" value="SF2_C_EcoAI-like"/>
    <property type="match status" value="1"/>
</dbReference>
<dbReference type="InterPro" id="IPR050742">
    <property type="entry name" value="Helicase_Restrict-Modif_Enz"/>
</dbReference>
<dbReference type="InterPro" id="IPR006935">
    <property type="entry name" value="Helicase/UvrB_N"/>
</dbReference>
<dbReference type="PATRIC" id="fig|883112.3.peg.1065"/>
<dbReference type="eggNOG" id="COG1061">
    <property type="taxonomic scope" value="Bacteria"/>
</dbReference>
<dbReference type="AlphaFoldDB" id="K1LZR4"/>
<dbReference type="Proteomes" id="UP000005147">
    <property type="component" value="Unassembled WGS sequence"/>
</dbReference>
<dbReference type="CDD" id="cd09204">
    <property type="entry name" value="PLDc_N_DEXD_b2"/>
    <property type="match status" value="1"/>
</dbReference>
<keyword evidence="4" id="KW-1185">Reference proteome</keyword>
<dbReference type="CDD" id="cd18032">
    <property type="entry name" value="DEXHc_RE_I_III_res"/>
    <property type="match status" value="1"/>
</dbReference>
<evidence type="ECO:0000313" key="4">
    <source>
        <dbReference type="Proteomes" id="UP000005147"/>
    </source>
</evidence>
<dbReference type="RefSeq" id="WP_006701717.1">
    <property type="nucleotide sequence ID" value="NZ_JH932301.1"/>
</dbReference>